<dbReference type="Gene3D" id="3.90.1720.10">
    <property type="entry name" value="endopeptidase domain like (from Nostoc punctiforme)"/>
    <property type="match status" value="1"/>
</dbReference>
<dbReference type="EMBL" id="SDPU01000023">
    <property type="protein sequence ID" value="RYU11530.1"/>
    <property type="molecule type" value="Genomic_DNA"/>
</dbReference>
<comment type="caution">
    <text evidence="8">The sequence shown here is derived from an EMBL/GenBank/DDBJ whole genome shotgun (WGS) entry which is preliminary data.</text>
</comment>
<keyword evidence="2" id="KW-0645">Protease</keyword>
<organism evidence="8 9">
    <name type="scientific">Nocardioides iriomotensis</name>
    <dbReference type="NCBI Taxonomy" id="715784"/>
    <lineage>
        <taxon>Bacteria</taxon>
        <taxon>Bacillati</taxon>
        <taxon>Actinomycetota</taxon>
        <taxon>Actinomycetes</taxon>
        <taxon>Propionibacteriales</taxon>
        <taxon>Nocardioidaceae</taxon>
        <taxon>Nocardioides</taxon>
    </lineage>
</organism>
<dbReference type="InterPro" id="IPR051794">
    <property type="entry name" value="PG_Endopeptidase_C40"/>
</dbReference>
<evidence type="ECO:0000256" key="4">
    <source>
        <dbReference type="ARBA" id="ARBA00022807"/>
    </source>
</evidence>
<keyword evidence="6" id="KW-0732">Signal</keyword>
<dbReference type="Proteomes" id="UP000291189">
    <property type="component" value="Unassembled WGS sequence"/>
</dbReference>
<feature type="compositionally biased region" description="Basic and acidic residues" evidence="5">
    <location>
        <begin position="45"/>
        <end position="55"/>
    </location>
</feature>
<evidence type="ECO:0000256" key="6">
    <source>
        <dbReference type="SAM" id="SignalP"/>
    </source>
</evidence>
<gene>
    <name evidence="8" type="ORF">ETU37_13245</name>
</gene>
<dbReference type="SUPFAM" id="SSF54001">
    <property type="entry name" value="Cysteine proteinases"/>
    <property type="match status" value="1"/>
</dbReference>
<reference evidence="8 9" key="1">
    <citation type="submission" date="2019-01" db="EMBL/GenBank/DDBJ databases">
        <title>Nocardioides guangzhouensis sp. nov., an actinobacterium isolated from soil.</title>
        <authorList>
            <person name="Fu Y."/>
            <person name="Cai Y."/>
            <person name="Lin Z."/>
            <person name="Chen P."/>
        </authorList>
    </citation>
    <scope>NUCLEOTIDE SEQUENCE [LARGE SCALE GENOMIC DNA]</scope>
    <source>
        <strain evidence="8 9">NBRC 105384</strain>
    </source>
</reference>
<proteinExistence type="inferred from homology"/>
<keyword evidence="4" id="KW-0788">Thiol protease</keyword>
<dbReference type="PANTHER" id="PTHR47359">
    <property type="entry name" value="PEPTIDOGLYCAN DL-ENDOPEPTIDASE CWLO"/>
    <property type="match status" value="1"/>
</dbReference>
<dbReference type="GO" id="GO:0006508">
    <property type="term" value="P:proteolysis"/>
    <property type="evidence" value="ECO:0007669"/>
    <property type="project" value="UniProtKB-KW"/>
</dbReference>
<dbReference type="InterPro" id="IPR038765">
    <property type="entry name" value="Papain-like_cys_pep_sf"/>
</dbReference>
<dbReference type="RefSeq" id="WP_129987805.1">
    <property type="nucleotide sequence ID" value="NZ_SDPU01000023.1"/>
</dbReference>
<feature type="domain" description="NlpC/P60" evidence="7">
    <location>
        <begin position="81"/>
        <end position="197"/>
    </location>
</feature>
<evidence type="ECO:0000313" key="8">
    <source>
        <dbReference type="EMBL" id="RYU11530.1"/>
    </source>
</evidence>
<keyword evidence="3" id="KW-0378">Hydrolase</keyword>
<name>A0A4Q5IZ96_9ACTN</name>
<evidence type="ECO:0000256" key="1">
    <source>
        <dbReference type="ARBA" id="ARBA00007074"/>
    </source>
</evidence>
<dbReference type="PANTHER" id="PTHR47359:SF3">
    <property type="entry name" value="NLP_P60 DOMAIN-CONTAINING PROTEIN-RELATED"/>
    <property type="match status" value="1"/>
</dbReference>
<comment type="similarity">
    <text evidence="1">Belongs to the peptidase C40 family.</text>
</comment>
<dbReference type="InterPro" id="IPR000064">
    <property type="entry name" value="NLP_P60_dom"/>
</dbReference>
<feature type="region of interest" description="Disordered" evidence="5">
    <location>
        <begin position="34"/>
        <end position="81"/>
    </location>
</feature>
<dbReference type="Pfam" id="PF00877">
    <property type="entry name" value="NLPC_P60"/>
    <property type="match status" value="1"/>
</dbReference>
<dbReference type="PROSITE" id="PS51935">
    <property type="entry name" value="NLPC_P60"/>
    <property type="match status" value="1"/>
</dbReference>
<dbReference type="OrthoDB" id="5177647at2"/>
<feature type="signal peptide" evidence="6">
    <location>
        <begin position="1"/>
        <end position="31"/>
    </location>
</feature>
<dbReference type="GO" id="GO:0008234">
    <property type="term" value="F:cysteine-type peptidase activity"/>
    <property type="evidence" value="ECO:0007669"/>
    <property type="project" value="UniProtKB-KW"/>
</dbReference>
<sequence>MPITPARPRAVRSVLLTIATAVAVAVTGLSAAPSIADEPASTRASHSDSRAGTDSHHRKHYHKHHHKQHRAKRHHRAKHAGGAAIRAFRVAAAQKGDPYRYGAAGPNAFDCSGLTSYAFRRAGVPIPRTSSAQRGATRPIPARAARPGDLVFFQSGGSVYHVGFYAGHHQVLHSPYSGTRVRKERIWTSAVSYGRVR</sequence>
<dbReference type="AlphaFoldDB" id="A0A4Q5IZ96"/>
<evidence type="ECO:0000256" key="3">
    <source>
        <dbReference type="ARBA" id="ARBA00022801"/>
    </source>
</evidence>
<keyword evidence="9" id="KW-1185">Reference proteome</keyword>
<evidence type="ECO:0000259" key="7">
    <source>
        <dbReference type="PROSITE" id="PS51935"/>
    </source>
</evidence>
<evidence type="ECO:0000313" key="9">
    <source>
        <dbReference type="Proteomes" id="UP000291189"/>
    </source>
</evidence>
<evidence type="ECO:0000256" key="5">
    <source>
        <dbReference type="SAM" id="MobiDB-lite"/>
    </source>
</evidence>
<feature type="compositionally biased region" description="Basic residues" evidence="5">
    <location>
        <begin position="56"/>
        <end position="79"/>
    </location>
</feature>
<accession>A0A4Q5IZ96</accession>
<protein>
    <submittedName>
        <fullName evidence="8">NlpC/P60 family protein</fullName>
    </submittedName>
</protein>
<evidence type="ECO:0000256" key="2">
    <source>
        <dbReference type="ARBA" id="ARBA00022670"/>
    </source>
</evidence>
<feature type="chain" id="PRO_5020870944" evidence="6">
    <location>
        <begin position="32"/>
        <end position="197"/>
    </location>
</feature>